<dbReference type="AlphaFoldDB" id="A5FTP2"/>
<geneLocation type="plasmid" evidence="1 2">
    <name>pACRY02</name>
</geneLocation>
<dbReference type="GO" id="GO:0016740">
    <property type="term" value="F:transferase activity"/>
    <property type="evidence" value="ECO:0007669"/>
    <property type="project" value="UniProtKB-KW"/>
</dbReference>
<name>A5FTP2_ACICJ</name>
<dbReference type="SUPFAM" id="SSF52309">
    <property type="entry name" value="N-(deoxy)ribosyltransferase-like"/>
    <property type="match status" value="1"/>
</dbReference>
<dbReference type="GO" id="GO:0070694">
    <property type="term" value="F:5-hydroxymethyl-dUMP N-hydrolase activity"/>
    <property type="evidence" value="ECO:0007669"/>
    <property type="project" value="TreeGrafter"/>
</dbReference>
<protein>
    <submittedName>
        <fullName evidence="1">Nucleoside 2-deoxyribosyltransferase</fullName>
    </submittedName>
</protein>
<dbReference type="RefSeq" id="WP_011930680.1">
    <property type="nucleotide sequence ID" value="NC_009468.1"/>
</dbReference>
<keyword evidence="2" id="KW-1185">Reference proteome</keyword>
<organism evidence="1 2">
    <name type="scientific">Acidiphilium cryptum (strain JF-5)</name>
    <dbReference type="NCBI Taxonomy" id="349163"/>
    <lineage>
        <taxon>Bacteria</taxon>
        <taxon>Pseudomonadati</taxon>
        <taxon>Pseudomonadota</taxon>
        <taxon>Alphaproteobacteria</taxon>
        <taxon>Acetobacterales</taxon>
        <taxon>Acidocellaceae</taxon>
        <taxon>Acidiphilium</taxon>
    </lineage>
</organism>
<reference evidence="1 2" key="1">
    <citation type="submission" date="2007-05" db="EMBL/GenBank/DDBJ databases">
        <title>Complete sequence of plasmid2 pACRY02 of Acidiphilium cryptum JF-5.</title>
        <authorList>
            <consortium name="US DOE Joint Genome Institute"/>
            <person name="Copeland A."/>
            <person name="Lucas S."/>
            <person name="Lapidus A."/>
            <person name="Barry K."/>
            <person name="Detter J.C."/>
            <person name="Glavina del Rio T."/>
            <person name="Hammon N."/>
            <person name="Israni S."/>
            <person name="Dalin E."/>
            <person name="Tice H."/>
            <person name="Pitluck S."/>
            <person name="Sims D."/>
            <person name="Brettin T."/>
            <person name="Bruce D."/>
            <person name="Han C."/>
            <person name="Schmutz J."/>
            <person name="Larimer F."/>
            <person name="Land M."/>
            <person name="Hauser L."/>
            <person name="Kyrpides N."/>
            <person name="Kim E."/>
            <person name="Magnuson T."/>
            <person name="Richardson P."/>
        </authorList>
    </citation>
    <scope>NUCLEOTIDE SEQUENCE [LARGE SCALE GENOMIC DNA]</scope>
    <source>
        <strain evidence="2">JF-5</strain>
        <plasmid evidence="2">Plasmid pACRY02</plasmid>
    </source>
</reference>
<dbReference type="PANTHER" id="PTHR15364:SF0">
    <property type="entry name" value="2'-DEOXYNUCLEOSIDE 5'-PHOSPHATE N-HYDROLASE 1"/>
    <property type="match status" value="1"/>
</dbReference>
<dbReference type="EMBL" id="CP000690">
    <property type="protein sequence ID" value="ABQ28974.1"/>
    <property type="molecule type" value="Genomic_DNA"/>
</dbReference>
<dbReference type="InterPro" id="IPR051239">
    <property type="entry name" value="2'-dNMP_N-hydrolase"/>
</dbReference>
<keyword evidence="1" id="KW-0808">Transferase</keyword>
<evidence type="ECO:0000313" key="2">
    <source>
        <dbReference type="Proteomes" id="UP000000245"/>
    </source>
</evidence>
<dbReference type="Pfam" id="PF05014">
    <property type="entry name" value="Nuc_deoxyrib_tr"/>
    <property type="match status" value="1"/>
</dbReference>
<dbReference type="PANTHER" id="PTHR15364">
    <property type="entry name" value="2'-DEOXYNUCLEOSIDE 5'-PHOSPHATE N-HYDROLASE 1"/>
    <property type="match status" value="1"/>
</dbReference>
<dbReference type="KEGG" id="acr:Acry_3363"/>
<dbReference type="InterPro" id="IPR007710">
    <property type="entry name" value="Nucleoside_deoxyribTrfase"/>
</dbReference>
<dbReference type="Proteomes" id="UP000000245">
    <property type="component" value="Plasmid pACRY02"/>
</dbReference>
<dbReference type="GO" id="GO:0009159">
    <property type="term" value="P:deoxyribonucleoside monophosphate catabolic process"/>
    <property type="evidence" value="ECO:0007669"/>
    <property type="project" value="TreeGrafter"/>
</dbReference>
<gene>
    <name evidence="1" type="ordered locus">Acry_3363</name>
</gene>
<proteinExistence type="predicted"/>
<evidence type="ECO:0000313" key="1">
    <source>
        <dbReference type="EMBL" id="ABQ28974.1"/>
    </source>
</evidence>
<dbReference type="Gene3D" id="3.40.50.450">
    <property type="match status" value="1"/>
</dbReference>
<accession>A5FTP2</accession>
<keyword evidence="1" id="KW-0614">Plasmid</keyword>
<sequence length="185" mass="20054">MMRSDKPRVYLAGPDVFRADSDTHGAHLIQLCAAHGVTGVYPADNDMVAGIDTMLRAGQPPSEVARAIFRANADRLRTCDAVLANIDPFRSPGADNGTAWEMGMAYGLGLPVFAYTSDLRTTREKISNWHCAPFSVQDGITRDRDGMMVEDFGEVDNLMLTCSVVGERVHPDFLSALRAAAAHLA</sequence>
<dbReference type="HOGENOM" id="CLU_104078_1_0_5"/>